<dbReference type="InterPro" id="IPR010985">
    <property type="entry name" value="Ribbon_hlx_hlx"/>
</dbReference>
<feature type="domain" description="Arc-like DNA binding" evidence="1">
    <location>
        <begin position="11"/>
        <end position="45"/>
    </location>
</feature>
<organism evidence="2 3">
    <name type="scientific">Luteimonas lutimaris</name>
    <dbReference type="NCBI Taxonomy" id="698645"/>
    <lineage>
        <taxon>Bacteria</taxon>
        <taxon>Pseudomonadati</taxon>
        <taxon>Pseudomonadota</taxon>
        <taxon>Gammaproteobacteria</taxon>
        <taxon>Lysobacterales</taxon>
        <taxon>Lysobacteraceae</taxon>
        <taxon>Luteimonas</taxon>
    </lineage>
</organism>
<dbReference type="Proteomes" id="UP001501727">
    <property type="component" value="Unassembled WGS sequence"/>
</dbReference>
<dbReference type="Gene3D" id="1.10.1220.10">
    <property type="entry name" value="Met repressor-like"/>
    <property type="match status" value="1"/>
</dbReference>
<gene>
    <name evidence="2" type="ORF">GCM10022229_22820</name>
</gene>
<accession>A0ABP7MR56</accession>
<name>A0ABP7MR56_9GAMM</name>
<evidence type="ECO:0000259" key="1">
    <source>
        <dbReference type="Pfam" id="PF03869"/>
    </source>
</evidence>
<evidence type="ECO:0000313" key="3">
    <source>
        <dbReference type="Proteomes" id="UP001501727"/>
    </source>
</evidence>
<protein>
    <recommendedName>
        <fullName evidence="1">Arc-like DNA binding domain-containing protein</fullName>
    </recommendedName>
</protein>
<reference evidence="3" key="1">
    <citation type="journal article" date="2019" name="Int. J. Syst. Evol. Microbiol.">
        <title>The Global Catalogue of Microorganisms (GCM) 10K type strain sequencing project: providing services to taxonomists for standard genome sequencing and annotation.</title>
        <authorList>
            <consortium name="The Broad Institute Genomics Platform"/>
            <consortium name="The Broad Institute Genome Sequencing Center for Infectious Disease"/>
            <person name="Wu L."/>
            <person name="Ma J."/>
        </authorList>
    </citation>
    <scope>NUCLEOTIDE SEQUENCE [LARGE SCALE GENOMIC DNA]</scope>
    <source>
        <strain evidence="3">JCM 16916</strain>
    </source>
</reference>
<comment type="caution">
    <text evidence="2">The sequence shown here is derived from an EMBL/GenBank/DDBJ whole genome shotgun (WGS) entry which is preliminary data.</text>
</comment>
<dbReference type="Pfam" id="PF03869">
    <property type="entry name" value="Arc"/>
    <property type="match status" value="1"/>
</dbReference>
<dbReference type="EMBL" id="BAAAZU010000024">
    <property type="protein sequence ID" value="GAA3928590.1"/>
    <property type="molecule type" value="Genomic_DNA"/>
</dbReference>
<evidence type="ECO:0000313" key="2">
    <source>
        <dbReference type="EMBL" id="GAA3928590.1"/>
    </source>
</evidence>
<dbReference type="RefSeq" id="WP_344760123.1">
    <property type="nucleotide sequence ID" value="NZ_BAAAZU010000024.1"/>
</dbReference>
<dbReference type="SUPFAM" id="SSF47598">
    <property type="entry name" value="Ribbon-helix-helix"/>
    <property type="match status" value="1"/>
</dbReference>
<dbReference type="InterPro" id="IPR005569">
    <property type="entry name" value="Arc_DNA-bd_dom"/>
</dbReference>
<dbReference type="InterPro" id="IPR013321">
    <property type="entry name" value="Arc_rbn_hlx_hlx"/>
</dbReference>
<keyword evidence="3" id="KW-1185">Reference proteome</keyword>
<sequence length="108" mass="12064">MTEEQTVRTQIRLPADMHAELVESAKASGRSLNAEMIHVLAAGFSSKALEAKVAARTEEVTRALVELEAGHGRLMDYQRQLERKLREYEGEDSPSLAKLRRDLADSVK</sequence>
<proteinExistence type="predicted"/>